<dbReference type="RefSeq" id="WP_129390824.1">
    <property type="nucleotide sequence ID" value="NZ_CP035494.1"/>
</dbReference>
<evidence type="ECO:0000313" key="2">
    <source>
        <dbReference type="Proteomes" id="UP000293995"/>
    </source>
</evidence>
<dbReference type="EMBL" id="CP035494">
    <property type="protein sequence ID" value="QAY60762.1"/>
    <property type="molecule type" value="Genomic_DNA"/>
</dbReference>
<accession>A0A4P6EEM0</accession>
<evidence type="ECO:0000313" key="1">
    <source>
        <dbReference type="EMBL" id="QAY60762.1"/>
    </source>
</evidence>
<dbReference type="Proteomes" id="UP000293995">
    <property type="component" value="Chromosome"/>
</dbReference>
<dbReference type="OrthoDB" id="5517693at2"/>
<name>A0A4P6EEM0_9MICO</name>
<keyword evidence="2" id="KW-1185">Reference proteome</keyword>
<sequence>MPRPDAAPKATLLFAREQPHDIARLNRDRSLLRVRPGVYVRRDEWASLKPWECYELRVEAVASTWSSPVFCLESAAPSLELPVFGEPRFIHLLSSGPHSWREGDVIVHGTRDQREIVVVDGMSVVGLRDTAVDLCRVLPPAFALGVADVALRLLRHSDETLDFGAFGRAQANRRGIRQLDWIESHADPLAESTGESLSRAVIEWLGYEEPELQVVFHYEGVEDRSDFYWRRQRKIGESDGYGKYDASNPAAMKEHFVREKKREDRLRRHEDGVIRWDWPDSIRWKPLDRKLAVGGLERVRPMQMSMLSTLAQHPRSFTAKERAERWAASTAKYRDKGIRPKSGATPLVSV</sequence>
<proteinExistence type="predicted"/>
<reference evidence="1 2" key="1">
    <citation type="submission" date="2019-01" db="EMBL/GenBank/DDBJ databases">
        <title>Genome sequencing of strain DFW100M-13.</title>
        <authorList>
            <person name="Heo J."/>
            <person name="Kim S.-J."/>
            <person name="Kim J.-S."/>
            <person name="Hong S.-B."/>
            <person name="Kwon S.-W."/>
        </authorList>
    </citation>
    <scope>NUCLEOTIDE SEQUENCE [LARGE SCALE GENOMIC DNA]</scope>
    <source>
        <strain evidence="1 2">DFW100M-13</strain>
    </source>
</reference>
<protein>
    <recommendedName>
        <fullName evidence="3">Transcriptional regulator, AbiEi antitoxin, Type IV TA system</fullName>
    </recommendedName>
</protein>
<dbReference type="KEGG" id="mprt:ET475_12725"/>
<dbReference type="AlphaFoldDB" id="A0A4P6EEM0"/>
<organism evidence="1 2">
    <name type="scientific">Microbacterium protaetiae</name>
    <dbReference type="NCBI Taxonomy" id="2509458"/>
    <lineage>
        <taxon>Bacteria</taxon>
        <taxon>Bacillati</taxon>
        <taxon>Actinomycetota</taxon>
        <taxon>Actinomycetes</taxon>
        <taxon>Micrococcales</taxon>
        <taxon>Microbacteriaceae</taxon>
        <taxon>Microbacterium</taxon>
    </lineage>
</organism>
<evidence type="ECO:0008006" key="3">
    <source>
        <dbReference type="Google" id="ProtNLM"/>
    </source>
</evidence>
<gene>
    <name evidence="1" type="ORF">ET475_12725</name>
</gene>